<evidence type="ECO:0000256" key="1">
    <source>
        <dbReference type="ARBA" id="ARBA00022801"/>
    </source>
</evidence>
<keyword evidence="4" id="KW-1185">Reference proteome</keyword>
<name>A0A562KMG9_SPHWJ</name>
<dbReference type="GO" id="GO:0016787">
    <property type="term" value="F:hydrolase activity"/>
    <property type="evidence" value="ECO:0007669"/>
    <property type="project" value="UniProtKB-KW"/>
</dbReference>
<gene>
    <name evidence="3" type="ORF">IQ35_00569</name>
</gene>
<dbReference type="Pfam" id="PF00857">
    <property type="entry name" value="Isochorismatase"/>
    <property type="match status" value="1"/>
</dbReference>
<dbReference type="SUPFAM" id="SSF52499">
    <property type="entry name" value="Isochorismatase-like hydrolases"/>
    <property type="match status" value="1"/>
</dbReference>
<protein>
    <submittedName>
        <fullName evidence="3">Nicotinamidase-related amidase</fullName>
    </submittedName>
</protein>
<proteinExistence type="predicted"/>
<dbReference type="Gene3D" id="3.40.50.850">
    <property type="entry name" value="Isochorismatase-like"/>
    <property type="match status" value="1"/>
</dbReference>
<dbReference type="InterPro" id="IPR050272">
    <property type="entry name" value="Isochorismatase-like_hydrls"/>
</dbReference>
<evidence type="ECO:0000313" key="3">
    <source>
        <dbReference type="EMBL" id="TWH96638.1"/>
    </source>
</evidence>
<dbReference type="InterPro" id="IPR036380">
    <property type="entry name" value="Isochorismatase-like_sf"/>
</dbReference>
<dbReference type="RefSeq" id="WP_021246029.1">
    <property type="nucleotide sequence ID" value="NZ_JACIIY010000009.1"/>
</dbReference>
<feature type="domain" description="Isochorismatase-like" evidence="2">
    <location>
        <begin position="6"/>
        <end position="191"/>
    </location>
</feature>
<reference evidence="3 4" key="1">
    <citation type="journal article" date="2015" name="Stand. Genomic Sci.">
        <title>Genomic Encyclopedia of Bacterial and Archaeal Type Strains, Phase III: the genomes of soil and plant-associated and newly described type strains.</title>
        <authorList>
            <person name="Whitman W.B."/>
            <person name="Woyke T."/>
            <person name="Klenk H.P."/>
            <person name="Zhou Y."/>
            <person name="Lilburn T.G."/>
            <person name="Beck B.J."/>
            <person name="De Vos P."/>
            <person name="Vandamme P."/>
            <person name="Eisen J.A."/>
            <person name="Garrity G."/>
            <person name="Hugenholtz P."/>
            <person name="Kyrpides N.C."/>
        </authorList>
    </citation>
    <scope>NUCLEOTIDE SEQUENCE [LARGE SCALE GENOMIC DNA]</scope>
    <source>
        <strain evidence="3 4">CGMCC 1.7748</strain>
    </source>
</reference>
<accession>A0A562KMG9</accession>
<evidence type="ECO:0000259" key="2">
    <source>
        <dbReference type="Pfam" id="PF00857"/>
    </source>
</evidence>
<dbReference type="PANTHER" id="PTHR43540">
    <property type="entry name" value="PEROXYUREIDOACRYLATE/UREIDOACRYLATE AMIDOHYDROLASE-RELATED"/>
    <property type="match status" value="1"/>
</dbReference>
<comment type="caution">
    <text evidence="3">The sequence shown here is derived from an EMBL/GenBank/DDBJ whole genome shotgun (WGS) entry which is preliminary data.</text>
</comment>
<dbReference type="PANTHER" id="PTHR43540:SF6">
    <property type="entry name" value="ISOCHORISMATASE-LIKE DOMAIN-CONTAINING PROTEIN"/>
    <property type="match status" value="1"/>
</dbReference>
<dbReference type="AlphaFoldDB" id="A0A562KMG9"/>
<keyword evidence="1" id="KW-0378">Hydrolase</keyword>
<dbReference type="Proteomes" id="UP000316624">
    <property type="component" value="Unassembled WGS sequence"/>
</dbReference>
<evidence type="ECO:0000313" key="4">
    <source>
        <dbReference type="Proteomes" id="UP000316624"/>
    </source>
</evidence>
<dbReference type="CDD" id="cd00431">
    <property type="entry name" value="cysteine_hydrolases"/>
    <property type="match status" value="1"/>
</dbReference>
<sequence length="203" mass="21724">MLTGKTALIVNEMQLGVIDPAYSNFRDLANQVQERGIVPKIAHLADAFRRAGLPVFHTPVIHRPDMQDLKANSLINALSLKKRSMAEGSVEVGYVDALQPVEGDFEVVRTSGLIAMCATQLDAILRRMDISTIVLTGVSTNVAMAGNSIVASELGYHVVIAEDCIAGSDPDTHQTIVNNQLRMVARIVSSDDVLTALSQGSAA</sequence>
<dbReference type="InterPro" id="IPR000868">
    <property type="entry name" value="Isochorismatase-like_dom"/>
</dbReference>
<dbReference type="EMBL" id="VLKK01000002">
    <property type="protein sequence ID" value="TWH96638.1"/>
    <property type="molecule type" value="Genomic_DNA"/>
</dbReference>
<organism evidence="3 4">
    <name type="scientific">Sphingobium wenxiniae (strain DSM 21828 / CGMCC 1.7748 / JZ-1)</name>
    <dbReference type="NCBI Taxonomy" id="595605"/>
    <lineage>
        <taxon>Bacteria</taxon>
        <taxon>Pseudomonadati</taxon>
        <taxon>Pseudomonadota</taxon>
        <taxon>Alphaproteobacteria</taxon>
        <taxon>Sphingomonadales</taxon>
        <taxon>Sphingomonadaceae</taxon>
        <taxon>Sphingobium</taxon>
    </lineage>
</organism>